<keyword evidence="3" id="KW-1185">Reference proteome</keyword>
<feature type="region of interest" description="Disordered" evidence="1">
    <location>
        <begin position="1"/>
        <end position="39"/>
    </location>
</feature>
<evidence type="ECO:0000313" key="2">
    <source>
        <dbReference type="EMBL" id="CAJ1942234.1"/>
    </source>
</evidence>
<feature type="compositionally biased region" description="Acidic residues" evidence="1">
    <location>
        <begin position="21"/>
        <end position="30"/>
    </location>
</feature>
<dbReference type="AlphaFoldDB" id="A0AAD2CQ31"/>
<reference evidence="2" key="1">
    <citation type="submission" date="2023-08" db="EMBL/GenBank/DDBJ databases">
        <authorList>
            <person name="Audoor S."/>
            <person name="Bilcke G."/>
        </authorList>
    </citation>
    <scope>NUCLEOTIDE SEQUENCE</scope>
</reference>
<feature type="region of interest" description="Disordered" evidence="1">
    <location>
        <begin position="158"/>
        <end position="178"/>
    </location>
</feature>
<feature type="compositionally biased region" description="Acidic residues" evidence="1">
    <location>
        <begin position="168"/>
        <end position="178"/>
    </location>
</feature>
<evidence type="ECO:0000256" key="1">
    <source>
        <dbReference type="SAM" id="MobiDB-lite"/>
    </source>
</evidence>
<accession>A0AAD2CQ31</accession>
<organism evidence="2 3">
    <name type="scientific">Cylindrotheca closterium</name>
    <dbReference type="NCBI Taxonomy" id="2856"/>
    <lineage>
        <taxon>Eukaryota</taxon>
        <taxon>Sar</taxon>
        <taxon>Stramenopiles</taxon>
        <taxon>Ochrophyta</taxon>
        <taxon>Bacillariophyta</taxon>
        <taxon>Bacillariophyceae</taxon>
        <taxon>Bacillariophycidae</taxon>
        <taxon>Bacillariales</taxon>
        <taxon>Bacillariaceae</taxon>
        <taxon>Cylindrotheca</taxon>
    </lineage>
</organism>
<protein>
    <submittedName>
        <fullName evidence="2">Uncharacterized protein</fullName>
    </submittedName>
</protein>
<dbReference type="EMBL" id="CAKOGP040001112">
    <property type="protein sequence ID" value="CAJ1942234.1"/>
    <property type="molecule type" value="Genomic_DNA"/>
</dbReference>
<sequence length="420" mass="46856">MSSKELSNEESVAKKPNSNSEPEEKEDENGPGETDLVMRDGFPALRIPGTKWKPMVDGEEPIPRHQFWAGDDVIQFNPIHLETIREDCKTVFTARDKPDGQAYSAGQTFFLPAKMKPRCALEGLVKEIFNKHTAHLEKGTFSFEHSGAEWWTLVMDSEKDEKPQSTGDDGEDEDEEDEVGLHFDADYELEEQASNILLHPRLATVTYISNYGAPTVVLSQRSPPIDDVKKTTLEKGIEKAWLSHPKVGKHIAFDGRLLHGAPALYFPSRKHSEGDEPKAKRQKVETVRYTLLVNIWLNHWVLDAALLDEEVCSQLKTPWEETGGNLKGDDTYKPPFVWNNVDLGQAPTIEKQKLAPSTVDPAGEDEIALCNYNVTVKYNPAMAECHVASALAPTSELELAKGTITLHVGEELPSDDEGDE</sequence>
<evidence type="ECO:0000313" key="3">
    <source>
        <dbReference type="Proteomes" id="UP001295423"/>
    </source>
</evidence>
<comment type="caution">
    <text evidence="2">The sequence shown here is derived from an EMBL/GenBank/DDBJ whole genome shotgun (WGS) entry which is preliminary data.</text>
</comment>
<name>A0AAD2CQ31_9STRA</name>
<gene>
    <name evidence="2" type="ORF">CYCCA115_LOCUS7845</name>
</gene>
<proteinExistence type="predicted"/>
<dbReference type="Proteomes" id="UP001295423">
    <property type="component" value="Unassembled WGS sequence"/>
</dbReference>